<dbReference type="PANTHER" id="PTHR23402:SF1">
    <property type="entry name" value="PYROGLUTAMYL-PEPTIDASE I"/>
    <property type="match status" value="1"/>
</dbReference>
<organism evidence="9 10">
    <name type="scientific">Candidatus Ruania gallistercoris</name>
    <dbReference type="NCBI Taxonomy" id="2838746"/>
    <lineage>
        <taxon>Bacteria</taxon>
        <taxon>Bacillati</taxon>
        <taxon>Actinomycetota</taxon>
        <taxon>Actinomycetes</taxon>
        <taxon>Micrococcales</taxon>
        <taxon>Ruaniaceae</taxon>
        <taxon>Ruania</taxon>
    </lineage>
</organism>
<dbReference type="Pfam" id="PF01470">
    <property type="entry name" value="Peptidase_C15"/>
    <property type="match status" value="1"/>
</dbReference>
<evidence type="ECO:0000256" key="1">
    <source>
        <dbReference type="ARBA" id="ARBA00006641"/>
    </source>
</evidence>
<evidence type="ECO:0000313" key="9">
    <source>
        <dbReference type="EMBL" id="HIZ35824.1"/>
    </source>
</evidence>
<keyword evidence="4" id="KW-0645">Protease</keyword>
<dbReference type="InterPro" id="IPR000816">
    <property type="entry name" value="Peptidase_C15"/>
</dbReference>
<dbReference type="PANTHER" id="PTHR23402">
    <property type="entry name" value="PROTEASE FAMILY C15 PYROGLUTAMYL-PEPTIDASE I-RELATED"/>
    <property type="match status" value="1"/>
</dbReference>
<keyword evidence="5" id="KW-0378">Hydrolase</keyword>
<protein>
    <recommendedName>
        <fullName evidence="2">Pyrrolidone-carboxylate peptidase</fullName>
    </recommendedName>
    <alternativeName>
        <fullName evidence="7">5-oxoprolyl-peptidase</fullName>
    </alternativeName>
    <alternativeName>
        <fullName evidence="8">Pyroglutamyl-peptidase I</fullName>
    </alternativeName>
</protein>
<accession>A0A9D2EDW4</accession>
<reference evidence="9" key="1">
    <citation type="journal article" date="2021" name="PeerJ">
        <title>Extensive microbial diversity within the chicken gut microbiome revealed by metagenomics and culture.</title>
        <authorList>
            <person name="Gilroy R."/>
            <person name="Ravi A."/>
            <person name="Getino M."/>
            <person name="Pursley I."/>
            <person name="Horton D.L."/>
            <person name="Alikhan N.F."/>
            <person name="Baker D."/>
            <person name="Gharbi K."/>
            <person name="Hall N."/>
            <person name="Watson M."/>
            <person name="Adriaenssens E.M."/>
            <person name="Foster-Nyarko E."/>
            <person name="Jarju S."/>
            <person name="Secka A."/>
            <person name="Antonio M."/>
            <person name="Oren A."/>
            <person name="Chaudhuri R.R."/>
            <person name="La Ragione R."/>
            <person name="Hildebrand F."/>
            <person name="Pallen M.J."/>
        </authorList>
    </citation>
    <scope>NUCLEOTIDE SEQUENCE</scope>
    <source>
        <strain evidence="9">ChiGjej4B4-7305</strain>
    </source>
</reference>
<evidence type="ECO:0000256" key="6">
    <source>
        <dbReference type="ARBA" id="ARBA00022807"/>
    </source>
</evidence>
<dbReference type="InterPro" id="IPR036440">
    <property type="entry name" value="Peptidase_C15-like_sf"/>
</dbReference>
<evidence type="ECO:0000313" key="10">
    <source>
        <dbReference type="Proteomes" id="UP000824037"/>
    </source>
</evidence>
<dbReference type="InterPro" id="IPR016125">
    <property type="entry name" value="Peptidase_C15-like"/>
</dbReference>
<comment type="caution">
    <text evidence="9">The sequence shown here is derived from an EMBL/GenBank/DDBJ whole genome shotgun (WGS) entry which is preliminary data.</text>
</comment>
<dbReference type="GO" id="GO:0005829">
    <property type="term" value="C:cytosol"/>
    <property type="evidence" value="ECO:0007669"/>
    <property type="project" value="InterPro"/>
</dbReference>
<evidence type="ECO:0000256" key="5">
    <source>
        <dbReference type="ARBA" id="ARBA00022801"/>
    </source>
</evidence>
<dbReference type="PRINTS" id="PR00706">
    <property type="entry name" value="PYROGLUPTASE"/>
</dbReference>
<reference evidence="9" key="2">
    <citation type="submission" date="2021-04" db="EMBL/GenBank/DDBJ databases">
        <authorList>
            <person name="Gilroy R."/>
        </authorList>
    </citation>
    <scope>NUCLEOTIDE SEQUENCE</scope>
    <source>
        <strain evidence="9">ChiGjej4B4-7305</strain>
    </source>
</reference>
<keyword evidence="6" id="KW-0788">Thiol protease</keyword>
<evidence type="ECO:0000256" key="7">
    <source>
        <dbReference type="ARBA" id="ARBA00030836"/>
    </source>
</evidence>
<name>A0A9D2EDW4_9MICO</name>
<dbReference type="AlphaFoldDB" id="A0A9D2EDW4"/>
<dbReference type="Gene3D" id="3.40.630.20">
    <property type="entry name" value="Peptidase C15, pyroglutamyl peptidase I-like"/>
    <property type="match status" value="1"/>
</dbReference>
<gene>
    <name evidence="9" type="ORF">H9815_08595</name>
</gene>
<evidence type="ECO:0000256" key="8">
    <source>
        <dbReference type="ARBA" id="ARBA00031559"/>
    </source>
</evidence>
<dbReference type="GO" id="GO:0006508">
    <property type="term" value="P:proteolysis"/>
    <property type="evidence" value="ECO:0007669"/>
    <property type="project" value="UniProtKB-KW"/>
</dbReference>
<dbReference type="PIRSF" id="PIRSF015592">
    <property type="entry name" value="Prld-crbxl_pptds"/>
    <property type="match status" value="1"/>
</dbReference>
<evidence type="ECO:0000256" key="3">
    <source>
        <dbReference type="ARBA" id="ARBA00022490"/>
    </source>
</evidence>
<evidence type="ECO:0000256" key="4">
    <source>
        <dbReference type="ARBA" id="ARBA00022670"/>
    </source>
</evidence>
<keyword evidence="3" id="KW-0963">Cytoplasm</keyword>
<comment type="similarity">
    <text evidence="1">Belongs to the peptidase C15 family.</text>
</comment>
<evidence type="ECO:0000256" key="2">
    <source>
        <dbReference type="ARBA" id="ARBA00019191"/>
    </source>
</evidence>
<dbReference type="Proteomes" id="UP000824037">
    <property type="component" value="Unassembled WGS sequence"/>
</dbReference>
<sequence>MAATVLLTGFEPFDGRADNPSIEAVRTLARSWTGPERLVVAELPVAYTRAGERLAELLASADPALALGVGLATGRRLLSVERLAVNLCDARIPDNDGHQPDAAPVTPGGPTALWSTLPVKRMVAAADEAGCPAELSMTAGTFVCNAVFYQLAGWAQGGRRRAGFVHVPDSRTLAIDRVATGLGAALRTALAHTADLHQPAGAVS</sequence>
<dbReference type="GO" id="GO:0016920">
    <property type="term" value="F:pyroglutamyl-peptidase activity"/>
    <property type="evidence" value="ECO:0007669"/>
    <property type="project" value="InterPro"/>
</dbReference>
<dbReference type="SUPFAM" id="SSF53182">
    <property type="entry name" value="Pyrrolidone carboxyl peptidase (pyroglutamate aminopeptidase)"/>
    <property type="match status" value="1"/>
</dbReference>
<dbReference type="EMBL" id="DXBY01000146">
    <property type="protein sequence ID" value="HIZ35824.1"/>
    <property type="molecule type" value="Genomic_DNA"/>
</dbReference>
<dbReference type="CDD" id="cd00501">
    <property type="entry name" value="Peptidase_C15"/>
    <property type="match status" value="1"/>
</dbReference>
<proteinExistence type="inferred from homology"/>